<keyword evidence="1 5" id="KW-0489">Methyltransferase</keyword>
<dbReference type="Pfam" id="PF05175">
    <property type="entry name" value="MTS"/>
    <property type="match status" value="1"/>
</dbReference>
<evidence type="ECO:0000256" key="4">
    <source>
        <dbReference type="ARBA" id="ARBA00048391"/>
    </source>
</evidence>
<keyword evidence="9" id="KW-1185">Reference proteome</keyword>
<dbReference type="InterPro" id="IPR007848">
    <property type="entry name" value="Small_mtfrase_dom"/>
</dbReference>
<comment type="catalytic activity">
    <reaction evidence="4 5">
        <text>L-glutaminyl-[peptide chain release factor] + S-adenosyl-L-methionine = N(5)-methyl-L-glutaminyl-[peptide chain release factor] + S-adenosyl-L-homocysteine + H(+)</text>
        <dbReference type="Rhea" id="RHEA:42896"/>
        <dbReference type="Rhea" id="RHEA-COMP:10271"/>
        <dbReference type="Rhea" id="RHEA-COMP:10272"/>
        <dbReference type="ChEBI" id="CHEBI:15378"/>
        <dbReference type="ChEBI" id="CHEBI:30011"/>
        <dbReference type="ChEBI" id="CHEBI:57856"/>
        <dbReference type="ChEBI" id="CHEBI:59789"/>
        <dbReference type="ChEBI" id="CHEBI:61891"/>
        <dbReference type="EC" id="2.1.1.297"/>
    </reaction>
</comment>
<organism evidence="8 9">
    <name type="scientific">Ectobacillus antri</name>
    <dbReference type="NCBI Taxonomy" id="2486280"/>
    <lineage>
        <taxon>Bacteria</taxon>
        <taxon>Bacillati</taxon>
        <taxon>Bacillota</taxon>
        <taxon>Bacilli</taxon>
        <taxon>Bacillales</taxon>
        <taxon>Bacillaceae</taxon>
        <taxon>Ectobacillus</taxon>
    </lineage>
</organism>
<dbReference type="GO" id="GO:0102559">
    <property type="term" value="F:peptide chain release factor N(5)-glutamine methyltransferase activity"/>
    <property type="evidence" value="ECO:0007669"/>
    <property type="project" value="UniProtKB-EC"/>
</dbReference>
<dbReference type="Pfam" id="PF17827">
    <property type="entry name" value="PrmC_N"/>
    <property type="match status" value="1"/>
</dbReference>
<keyword evidence="2 5" id="KW-0808">Transferase</keyword>
<dbReference type="NCBIfam" id="TIGR03534">
    <property type="entry name" value="RF_mod_PrmC"/>
    <property type="match status" value="1"/>
</dbReference>
<dbReference type="EMBL" id="JARULN010000011">
    <property type="protein sequence ID" value="MDG5754644.1"/>
    <property type="molecule type" value="Genomic_DNA"/>
</dbReference>
<dbReference type="Gene3D" id="3.40.50.150">
    <property type="entry name" value="Vaccinia Virus protein VP39"/>
    <property type="match status" value="1"/>
</dbReference>
<dbReference type="Proteomes" id="UP001218246">
    <property type="component" value="Unassembled WGS sequence"/>
</dbReference>
<evidence type="ECO:0000313" key="8">
    <source>
        <dbReference type="EMBL" id="MDG5754644.1"/>
    </source>
</evidence>
<dbReference type="InterPro" id="IPR040758">
    <property type="entry name" value="PrmC_N"/>
</dbReference>
<evidence type="ECO:0000259" key="6">
    <source>
        <dbReference type="Pfam" id="PF05175"/>
    </source>
</evidence>
<comment type="similarity">
    <text evidence="5">Belongs to the protein N5-glutamine methyltransferase family. PrmC subfamily.</text>
</comment>
<comment type="function">
    <text evidence="5">Methylates the class 1 translation termination release factors RF1/PrfA and RF2/PrfB on the glutamine residue of the universally conserved GGQ motif.</text>
</comment>
<sequence>MRVYEALKWASSFLREKEREEHAAEVLLLHVLEVNRTELLMQLRDMIDDAQMNAFKDMVIRHGEGIPVQYMIGHEMFYGRPFRVNEEVLIPRPETEELIEGVLQRIKTHFGNERLAVADIGTGSGAIAITLALENRNLQVATVDIAAASIEVAKKNAEMLGAEVTFYHGDLLQPFIQNAQKLDVVVSNPPYIPQHEWEELSPVVKDYEPARALVGGEDGLDFYRRFMIELPQVLQPKALVAFEYGAGQGKAIKEMLEDTFPEAHIEIVYDINGKDRMIFAKLG</sequence>
<dbReference type="PANTHER" id="PTHR18895">
    <property type="entry name" value="HEMK METHYLTRANSFERASE"/>
    <property type="match status" value="1"/>
</dbReference>
<evidence type="ECO:0000259" key="7">
    <source>
        <dbReference type="Pfam" id="PF17827"/>
    </source>
</evidence>
<comment type="caution">
    <text evidence="8">The sequence shown here is derived from an EMBL/GenBank/DDBJ whole genome shotgun (WGS) entry which is preliminary data.</text>
</comment>
<dbReference type="InterPro" id="IPR050320">
    <property type="entry name" value="N5-glutamine_MTase"/>
</dbReference>
<dbReference type="HAMAP" id="MF_02126">
    <property type="entry name" value="RF_methyltr_PrmC"/>
    <property type="match status" value="1"/>
</dbReference>
<dbReference type="InterPro" id="IPR004556">
    <property type="entry name" value="HemK-like"/>
</dbReference>
<comment type="caution">
    <text evidence="5">Lacks conserved residue(s) required for the propagation of feature annotation.</text>
</comment>
<evidence type="ECO:0000256" key="1">
    <source>
        <dbReference type="ARBA" id="ARBA00022603"/>
    </source>
</evidence>
<dbReference type="PANTHER" id="PTHR18895:SF74">
    <property type="entry name" value="MTRF1L RELEASE FACTOR GLUTAMINE METHYLTRANSFERASE"/>
    <property type="match status" value="1"/>
</dbReference>
<dbReference type="NCBIfam" id="TIGR00536">
    <property type="entry name" value="hemK_fam"/>
    <property type="match status" value="1"/>
</dbReference>
<feature type="binding site" evidence="5">
    <location>
        <begin position="121"/>
        <end position="125"/>
    </location>
    <ligand>
        <name>S-adenosyl-L-methionine</name>
        <dbReference type="ChEBI" id="CHEBI:59789"/>
    </ligand>
</feature>
<protein>
    <recommendedName>
        <fullName evidence="5">Release factor glutamine methyltransferase</fullName>
        <shortName evidence="5">RF MTase</shortName>
        <ecNumber evidence="5">2.1.1.297</ecNumber>
    </recommendedName>
    <alternativeName>
        <fullName evidence="5">N5-glutamine methyltransferase PrmC</fullName>
    </alternativeName>
    <alternativeName>
        <fullName evidence="5">Protein-(glutamine-N5) MTase PrmC</fullName>
    </alternativeName>
    <alternativeName>
        <fullName evidence="5">Protein-glutamine N-methyltransferase PrmC</fullName>
    </alternativeName>
</protein>
<proteinExistence type="inferred from homology"/>
<dbReference type="EC" id="2.1.1.297" evidence="5"/>
<feature type="binding site" evidence="5">
    <location>
        <begin position="188"/>
        <end position="191"/>
    </location>
    <ligand>
        <name>substrate</name>
    </ligand>
</feature>
<accession>A0ABT6H5Z7</accession>
<dbReference type="RefSeq" id="WP_278018382.1">
    <property type="nucleotide sequence ID" value="NZ_JARRRY010000011.1"/>
</dbReference>
<evidence type="ECO:0000256" key="5">
    <source>
        <dbReference type="HAMAP-Rule" id="MF_02126"/>
    </source>
</evidence>
<evidence type="ECO:0000313" key="9">
    <source>
        <dbReference type="Proteomes" id="UP001218246"/>
    </source>
</evidence>
<name>A0ABT6H5Z7_9BACI</name>
<dbReference type="InterPro" id="IPR019874">
    <property type="entry name" value="RF_methyltr_PrmC"/>
</dbReference>
<dbReference type="InterPro" id="IPR002052">
    <property type="entry name" value="DNA_methylase_N6_adenine_CS"/>
</dbReference>
<evidence type="ECO:0000256" key="2">
    <source>
        <dbReference type="ARBA" id="ARBA00022679"/>
    </source>
</evidence>
<dbReference type="PROSITE" id="PS00092">
    <property type="entry name" value="N6_MTASE"/>
    <property type="match status" value="1"/>
</dbReference>
<dbReference type="CDD" id="cd02440">
    <property type="entry name" value="AdoMet_MTases"/>
    <property type="match status" value="1"/>
</dbReference>
<dbReference type="Gene3D" id="1.10.8.10">
    <property type="entry name" value="DNA helicase RuvA subunit, C-terminal domain"/>
    <property type="match status" value="1"/>
</dbReference>
<feature type="domain" description="Methyltransferase small" evidence="6">
    <location>
        <begin position="113"/>
        <end position="195"/>
    </location>
</feature>
<reference evidence="8 9" key="1">
    <citation type="submission" date="2023-04" db="EMBL/GenBank/DDBJ databases">
        <title>Ectobacillus antri isolated from activated sludge.</title>
        <authorList>
            <person name="Yan P."/>
            <person name="Liu X."/>
        </authorList>
    </citation>
    <scope>NUCLEOTIDE SEQUENCE [LARGE SCALE GENOMIC DNA]</scope>
    <source>
        <strain evidence="8 9">C18H</strain>
    </source>
</reference>
<evidence type="ECO:0000256" key="3">
    <source>
        <dbReference type="ARBA" id="ARBA00022691"/>
    </source>
</evidence>
<dbReference type="InterPro" id="IPR029063">
    <property type="entry name" value="SAM-dependent_MTases_sf"/>
</dbReference>
<dbReference type="SUPFAM" id="SSF53335">
    <property type="entry name" value="S-adenosyl-L-methionine-dependent methyltransferases"/>
    <property type="match status" value="1"/>
</dbReference>
<dbReference type="GO" id="GO:0032259">
    <property type="term" value="P:methylation"/>
    <property type="evidence" value="ECO:0007669"/>
    <property type="project" value="UniProtKB-KW"/>
</dbReference>
<feature type="domain" description="Release factor glutamine methyltransferase N-terminal" evidence="7">
    <location>
        <begin position="5"/>
        <end position="73"/>
    </location>
</feature>
<gene>
    <name evidence="5 8" type="primary">prmC</name>
    <name evidence="8" type="ORF">P6P90_11765</name>
</gene>
<feature type="binding site" evidence="5">
    <location>
        <position position="188"/>
    </location>
    <ligand>
        <name>S-adenosyl-L-methionine</name>
        <dbReference type="ChEBI" id="CHEBI:59789"/>
    </ligand>
</feature>
<feature type="binding site" evidence="5">
    <location>
        <position position="144"/>
    </location>
    <ligand>
        <name>S-adenosyl-L-methionine</name>
        <dbReference type="ChEBI" id="CHEBI:59789"/>
    </ligand>
</feature>
<keyword evidence="3 5" id="KW-0949">S-adenosyl-L-methionine</keyword>